<organism evidence="1 2">
    <name type="scientific">Brachionus plicatilis</name>
    <name type="common">Marine rotifer</name>
    <name type="synonym">Brachionus muelleri</name>
    <dbReference type="NCBI Taxonomy" id="10195"/>
    <lineage>
        <taxon>Eukaryota</taxon>
        <taxon>Metazoa</taxon>
        <taxon>Spiralia</taxon>
        <taxon>Gnathifera</taxon>
        <taxon>Rotifera</taxon>
        <taxon>Eurotatoria</taxon>
        <taxon>Monogononta</taxon>
        <taxon>Pseudotrocha</taxon>
        <taxon>Ploima</taxon>
        <taxon>Brachionidae</taxon>
        <taxon>Brachionus</taxon>
    </lineage>
</organism>
<keyword evidence="2" id="KW-1185">Reference proteome</keyword>
<gene>
    <name evidence="1" type="ORF">BpHYR1_018826</name>
</gene>
<comment type="caution">
    <text evidence="1">The sequence shown here is derived from an EMBL/GenBank/DDBJ whole genome shotgun (WGS) entry which is preliminary data.</text>
</comment>
<dbReference type="Proteomes" id="UP000276133">
    <property type="component" value="Unassembled WGS sequence"/>
</dbReference>
<name>A0A3M7QR02_BRAPC</name>
<evidence type="ECO:0000313" key="1">
    <source>
        <dbReference type="EMBL" id="RNA13780.1"/>
    </source>
</evidence>
<dbReference type="AlphaFoldDB" id="A0A3M7QR02"/>
<proteinExistence type="predicted"/>
<sequence length="163" mass="18756">MPFMNWRVLLINKNGFSSLRPSVHLINSWIFLPNIIFSFWDILTIKFLIELNLSLRMFDDDKDIELDSKLDDFISRVFFDSLFSASNSSINSEHRSVKISKAVMVDLNKSFSLLISTSLTDSYSELVSWADEEHDDSIESLIVSSSVETTLTLFVLGLDIFDW</sequence>
<reference evidence="1 2" key="1">
    <citation type="journal article" date="2018" name="Sci. Rep.">
        <title>Genomic signatures of local adaptation to the degree of environmental predictability in rotifers.</title>
        <authorList>
            <person name="Franch-Gras L."/>
            <person name="Hahn C."/>
            <person name="Garcia-Roger E.M."/>
            <person name="Carmona M.J."/>
            <person name="Serra M."/>
            <person name="Gomez A."/>
        </authorList>
    </citation>
    <scope>NUCLEOTIDE SEQUENCE [LARGE SCALE GENOMIC DNA]</scope>
    <source>
        <strain evidence="1">HYR1</strain>
    </source>
</reference>
<protein>
    <submittedName>
        <fullName evidence="1">Uncharacterized protein</fullName>
    </submittedName>
</protein>
<accession>A0A3M7QR02</accession>
<dbReference type="EMBL" id="REGN01005332">
    <property type="protein sequence ID" value="RNA13780.1"/>
    <property type="molecule type" value="Genomic_DNA"/>
</dbReference>
<evidence type="ECO:0000313" key="2">
    <source>
        <dbReference type="Proteomes" id="UP000276133"/>
    </source>
</evidence>